<feature type="region of interest" description="Disordered" evidence="4">
    <location>
        <begin position="131"/>
        <end position="166"/>
    </location>
</feature>
<dbReference type="Proteomes" id="UP000693981">
    <property type="component" value="Unassembled WGS sequence"/>
</dbReference>
<dbReference type="GO" id="GO:0034411">
    <property type="term" value="P:cell wall (1-&gt;3)-beta-D-glucan biosynthetic process"/>
    <property type="evidence" value="ECO:0007669"/>
    <property type="project" value="TreeGrafter"/>
</dbReference>
<dbReference type="PANTHER" id="PTHR31468:SF2">
    <property type="entry name" value="1,3-BETA-GLUCANOSYLTRANSFERASE GAS1"/>
    <property type="match status" value="1"/>
</dbReference>
<sequence>MQAKWMNEEKEMTDEIVGGNVFEFSTEIANLVDKSGLRKTADEGKYGIGYFQPDDCDHNTVACEFTPYPEYDNLKKAYTMTANSTVAHKSYTPARDTILGCPTNMSIELPRMPEVTVLECSVAQPVCNGEKANSYKKTPSKTKVGEKKSPTNDESSGASALNSTDLSTSAAPSMTAITLLLSIATTAITALFFS</sequence>
<proteinExistence type="predicted"/>
<keyword evidence="5" id="KW-0812">Transmembrane</keyword>
<dbReference type="AlphaFoldDB" id="A0A8T1W594"/>
<evidence type="ECO:0000313" key="6">
    <source>
        <dbReference type="EMBL" id="KAG7387818.1"/>
    </source>
</evidence>
<name>A0A8T1W594_9STRA</name>
<gene>
    <name evidence="6" type="ORF">PHYBOEH_008132</name>
</gene>
<feature type="compositionally biased region" description="Polar residues" evidence="4">
    <location>
        <begin position="152"/>
        <end position="166"/>
    </location>
</feature>
<evidence type="ECO:0000256" key="1">
    <source>
        <dbReference type="ARBA" id="ARBA00022729"/>
    </source>
</evidence>
<dbReference type="GO" id="GO:0042124">
    <property type="term" value="F:1,3-beta-glucanosyltransferase activity"/>
    <property type="evidence" value="ECO:0007669"/>
    <property type="project" value="TreeGrafter"/>
</dbReference>
<evidence type="ECO:0000256" key="4">
    <source>
        <dbReference type="SAM" id="MobiDB-lite"/>
    </source>
</evidence>
<keyword evidence="1" id="KW-0732">Signal</keyword>
<evidence type="ECO:0000256" key="2">
    <source>
        <dbReference type="ARBA" id="ARBA00023157"/>
    </source>
</evidence>
<keyword evidence="5" id="KW-0472">Membrane</keyword>
<dbReference type="GO" id="GO:0005886">
    <property type="term" value="C:plasma membrane"/>
    <property type="evidence" value="ECO:0007669"/>
    <property type="project" value="TreeGrafter"/>
</dbReference>
<dbReference type="PANTHER" id="PTHR31468">
    <property type="entry name" value="1,3-BETA-GLUCANOSYLTRANSFERASE GAS1"/>
    <property type="match status" value="1"/>
</dbReference>
<organism evidence="6 7">
    <name type="scientific">Phytophthora boehmeriae</name>
    <dbReference type="NCBI Taxonomy" id="109152"/>
    <lineage>
        <taxon>Eukaryota</taxon>
        <taxon>Sar</taxon>
        <taxon>Stramenopiles</taxon>
        <taxon>Oomycota</taxon>
        <taxon>Peronosporomycetes</taxon>
        <taxon>Peronosporales</taxon>
        <taxon>Peronosporaceae</taxon>
        <taxon>Phytophthora</taxon>
    </lineage>
</organism>
<keyword evidence="5" id="KW-1133">Transmembrane helix</keyword>
<keyword evidence="7" id="KW-1185">Reference proteome</keyword>
<accession>A0A8T1W594</accession>
<evidence type="ECO:0000256" key="5">
    <source>
        <dbReference type="SAM" id="Phobius"/>
    </source>
</evidence>
<keyword evidence="2" id="KW-1015">Disulfide bond</keyword>
<feature type="transmembrane region" description="Helical" evidence="5">
    <location>
        <begin position="174"/>
        <end position="193"/>
    </location>
</feature>
<protein>
    <submittedName>
        <fullName evidence="6">Uncharacterized protein</fullName>
    </submittedName>
</protein>
<dbReference type="InterPro" id="IPR004886">
    <property type="entry name" value="Glucanosyltransferase"/>
</dbReference>
<comment type="caution">
    <text evidence="6">The sequence shown here is derived from an EMBL/GenBank/DDBJ whole genome shotgun (WGS) entry which is preliminary data.</text>
</comment>
<evidence type="ECO:0000313" key="7">
    <source>
        <dbReference type="Proteomes" id="UP000693981"/>
    </source>
</evidence>
<evidence type="ECO:0000256" key="3">
    <source>
        <dbReference type="ARBA" id="ARBA00023180"/>
    </source>
</evidence>
<keyword evidence="3" id="KW-0325">Glycoprotein</keyword>
<reference evidence="6" key="1">
    <citation type="submission" date="2021-02" db="EMBL/GenBank/DDBJ databases">
        <authorList>
            <person name="Palmer J.M."/>
        </authorList>
    </citation>
    <scope>NUCLEOTIDE SEQUENCE</scope>
    <source>
        <strain evidence="6">SCRP23</strain>
    </source>
</reference>
<dbReference type="OrthoDB" id="421038at2759"/>
<dbReference type="EMBL" id="JAGDFL010000463">
    <property type="protein sequence ID" value="KAG7387818.1"/>
    <property type="molecule type" value="Genomic_DNA"/>
</dbReference>